<name>A0A7Y0DYX2_9PROT</name>
<dbReference type="InterPro" id="IPR000182">
    <property type="entry name" value="GNAT_dom"/>
</dbReference>
<keyword evidence="2" id="KW-0808">Transferase</keyword>
<comment type="caution">
    <text evidence="2">The sequence shown here is derived from an EMBL/GenBank/DDBJ whole genome shotgun (WGS) entry which is preliminary data.</text>
</comment>
<accession>A0A7Y0DYX2</accession>
<proteinExistence type="predicted"/>
<dbReference type="PROSITE" id="PS51186">
    <property type="entry name" value="GNAT"/>
    <property type="match status" value="1"/>
</dbReference>
<keyword evidence="3" id="KW-1185">Reference proteome</keyword>
<dbReference type="Proteomes" id="UP000539372">
    <property type="component" value="Unassembled WGS sequence"/>
</dbReference>
<reference evidence="2 3" key="1">
    <citation type="submission" date="2020-04" db="EMBL/GenBank/DDBJ databases">
        <title>Rhodospirillaceae bacterium KN72 isolated from deep sea.</title>
        <authorList>
            <person name="Zhang D.-C."/>
        </authorList>
    </citation>
    <scope>NUCLEOTIDE SEQUENCE [LARGE SCALE GENOMIC DNA]</scope>
    <source>
        <strain evidence="2 3">KN72</strain>
    </source>
</reference>
<evidence type="ECO:0000313" key="2">
    <source>
        <dbReference type="EMBL" id="NMM44141.1"/>
    </source>
</evidence>
<dbReference type="RefSeq" id="WP_169624445.1">
    <property type="nucleotide sequence ID" value="NZ_JABBNT010000002.1"/>
</dbReference>
<gene>
    <name evidence="2" type="ORF">HH303_06615</name>
</gene>
<dbReference type="InterPro" id="IPR016181">
    <property type="entry name" value="Acyl_CoA_acyltransferase"/>
</dbReference>
<sequence length="166" mass="18008">MKIRDILPEEADWLHALNVACLPAVNDLSPDRLWALVEKTASTRVAEIDGAPVGVAMTLAPGIDHDSMNYLWFDSRMDDFLYLDRIMVSDAARGRGVGQALYEDVFALAAARPGTRAVTCEVNLKPFNGGSLRFHAALGFVTVGEQDTEGGKKAVSLLRRPVSPPV</sequence>
<dbReference type="SUPFAM" id="SSF55729">
    <property type="entry name" value="Acyl-CoA N-acyltransferases (Nat)"/>
    <property type="match status" value="1"/>
</dbReference>
<dbReference type="EMBL" id="JABBNT010000002">
    <property type="protein sequence ID" value="NMM44141.1"/>
    <property type="molecule type" value="Genomic_DNA"/>
</dbReference>
<dbReference type="PIRSF" id="PIRSF028520">
    <property type="entry name" value="UCP028520"/>
    <property type="match status" value="1"/>
</dbReference>
<dbReference type="AlphaFoldDB" id="A0A7Y0DYX2"/>
<dbReference type="Pfam" id="PF00583">
    <property type="entry name" value="Acetyltransf_1"/>
    <property type="match status" value="1"/>
</dbReference>
<dbReference type="GO" id="GO:0016747">
    <property type="term" value="F:acyltransferase activity, transferring groups other than amino-acyl groups"/>
    <property type="evidence" value="ECO:0007669"/>
    <property type="project" value="InterPro"/>
</dbReference>
<organism evidence="2 3">
    <name type="scientific">Pacificispira spongiicola</name>
    <dbReference type="NCBI Taxonomy" id="2729598"/>
    <lineage>
        <taxon>Bacteria</taxon>
        <taxon>Pseudomonadati</taxon>
        <taxon>Pseudomonadota</taxon>
        <taxon>Alphaproteobacteria</taxon>
        <taxon>Rhodospirillales</taxon>
        <taxon>Rhodospirillaceae</taxon>
        <taxon>Pacificispira</taxon>
    </lineage>
</organism>
<dbReference type="InterPro" id="IPR016890">
    <property type="entry name" value="UCP028520"/>
</dbReference>
<evidence type="ECO:0000313" key="3">
    <source>
        <dbReference type="Proteomes" id="UP000539372"/>
    </source>
</evidence>
<evidence type="ECO:0000259" key="1">
    <source>
        <dbReference type="PROSITE" id="PS51186"/>
    </source>
</evidence>
<dbReference type="Gene3D" id="3.40.630.30">
    <property type="match status" value="1"/>
</dbReference>
<protein>
    <submittedName>
        <fullName evidence="2">GNAT family N-acetyltransferase</fullName>
    </submittedName>
</protein>
<dbReference type="CDD" id="cd04301">
    <property type="entry name" value="NAT_SF"/>
    <property type="match status" value="1"/>
</dbReference>
<feature type="domain" description="N-acetyltransferase" evidence="1">
    <location>
        <begin position="1"/>
        <end position="162"/>
    </location>
</feature>